<accession>A0A7M1S2S5</accession>
<gene>
    <name evidence="2" type="ORF">IMZ28_09545</name>
</gene>
<dbReference type="EMBL" id="CP063164">
    <property type="protein sequence ID" value="QOR61668.1"/>
    <property type="molecule type" value="Genomic_DNA"/>
</dbReference>
<dbReference type="InterPro" id="IPR036280">
    <property type="entry name" value="Multihaem_cyt_sf"/>
</dbReference>
<dbReference type="SUPFAM" id="SSF48695">
    <property type="entry name" value="Multiheme cytochromes"/>
    <property type="match status" value="1"/>
</dbReference>
<dbReference type="InterPro" id="IPR023155">
    <property type="entry name" value="Cyt_c-552/4"/>
</dbReference>
<evidence type="ECO:0000313" key="3">
    <source>
        <dbReference type="Proteomes" id="UP000595074"/>
    </source>
</evidence>
<dbReference type="Pfam" id="PF13435">
    <property type="entry name" value="Cytochrome_C554"/>
    <property type="match status" value="1"/>
</dbReference>
<evidence type="ECO:0000313" key="2">
    <source>
        <dbReference type="EMBL" id="QOR61668.1"/>
    </source>
</evidence>
<dbReference type="KEGG" id="sinu:IMZ28_09545"/>
<evidence type="ECO:0000259" key="1">
    <source>
        <dbReference type="Pfam" id="PF13435"/>
    </source>
</evidence>
<feature type="domain" description="Cytochrome c-552/4" evidence="1">
    <location>
        <begin position="26"/>
        <end position="106"/>
    </location>
</feature>
<dbReference type="Gene3D" id="1.10.1130.10">
    <property type="entry name" value="Flavocytochrome C3, Chain A"/>
    <property type="match status" value="1"/>
</dbReference>
<dbReference type="AlphaFoldDB" id="A0A7M1S2S5"/>
<keyword evidence="3" id="KW-1185">Reference proteome</keyword>
<protein>
    <recommendedName>
        <fullName evidence="1">Cytochrome c-552/4 domain-containing protein</fullName>
    </recommendedName>
</protein>
<dbReference type="RefSeq" id="WP_197548376.1">
    <property type="nucleotide sequence ID" value="NZ_CP063164.1"/>
</dbReference>
<name>A0A7M1S2S5_9BACT</name>
<reference evidence="2 3" key="1">
    <citation type="submission" date="2020-10" db="EMBL/GenBank/DDBJ databases">
        <title>The genome of sulfurovum sp.</title>
        <authorList>
            <person name="Xie S."/>
            <person name="Shao Z."/>
            <person name="Jiang L."/>
        </authorList>
    </citation>
    <scope>NUCLEOTIDE SEQUENCE [LARGE SCALE GENOMIC DNA]</scope>
    <source>
        <strain evidence="2 3">ST-419</strain>
    </source>
</reference>
<proteinExistence type="predicted"/>
<organism evidence="2 3">
    <name type="scientific">Sulfurovum indicum</name>
    <dbReference type="NCBI Taxonomy" id="2779528"/>
    <lineage>
        <taxon>Bacteria</taxon>
        <taxon>Pseudomonadati</taxon>
        <taxon>Campylobacterota</taxon>
        <taxon>Epsilonproteobacteria</taxon>
        <taxon>Campylobacterales</taxon>
        <taxon>Sulfurovaceae</taxon>
        <taxon>Sulfurovum</taxon>
    </lineage>
</organism>
<dbReference type="Proteomes" id="UP000595074">
    <property type="component" value="Chromosome"/>
</dbReference>
<sequence>MKYLFFFFLLFHSQLFPKGDYPDNHSCKECHENIYDEYQTSAHSMGYFNDTLHRKIADAVSTKKYSCATCHMPMADNMNELIVGKARPDKSNKTHTDAVSCYFCHTIAYVKRAHKFNINIKARQAENYKPTLYGRLEKPDENDKHSSSSNPVYAKKVCMGCHSHKQNDNNVTIFRAMNEEQDSLECIKCHMPKVSGSAEKMDKRARGEHVSHRFLGIRDITFRKRGVDIGIATDNNKLIITLTNKMAHPLIIQPARAKFLKIEIVRSGKVIWQNYMKKPSEDRQGYFAYSFKRGGKRIIIPATATEGSVYNLNTKETKVLNYTIPPLEKGDIITVSLYVQLAKSECAKAIELEDKSLIEPLLIKEVILKL</sequence>